<feature type="compositionally biased region" description="Basic and acidic residues" evidence="1">
    <location>
        <begin position="50"/>
        <end position="74"/>
    </location>
</feature>
<gene>
    <name evidence="2" type="ORF">Cgig2_003217</name>
</gene>
<evidence type="ECO:0000313" key="2">
    <source>
        <dbReference type="EMBL" id="KAJ8422673.1"/>
    </source>
</evidence>
<keyword evidence="3" id="KW-1185">Reference proteome</keyword>
<comment type="caution">
    <text evidence="2">The sequence shown here is derived from an EMBL/GenBank/DDBJ whole genome shotgun (WGS) entry which is preliminary data.</text>
</comment>
<evidence type="ECO:0000256" key="1">
    <source>
        <dbReference type="SAM" id="MobiDB-lite"/>
    </source>
</evidence>
<accession>A0A9Q1JKS1</accession>
<dbReference type="Proteomes" id="UP001153076">
    <property type="component" value="Unassembled WGS sequence"/>
</dbReference>
<name>A0A9Q1JKS1_9CARY</name>
<dbReference type="PANTHER" id="PTHR33240">
    <property type="entry name" value="OS08G0508500 PROTEIN"/>
    <property type="match status" value="1"/>
</dbReference>
<organism evidence="2 3">
    <name type="scientific">Carnegiea gigantea</name>
    <dbReference type="NCBI Taxonomy" id="171969"/>
    <lineage>
        <taxon>Eukaryota</taxon>
        <taxon>Viridiplantae</taxon>
        <taxon>Streptophyta</taxon>
        <taxon>Embryophyta</taxon>
        <taxon>Tracheophyta</taxon>
        <taxon>Spermatophyta</taxon>
        <taxon>Magnoliopsida</taxon>
        <taxon>eudicotyledons</taxon>
        <taxon>Gunneridae</taxon>
        <taxon>Pentapetalae</taxon>
        <taxon>Caryophyllales</taxon>
        <taxon>Cactineae</taxon>
        <taxon>Cactaceae</taxon>
        <taxon>Cactoideae</taxon>
        <taxon>Echinocereeae</taxon>
        <taxon>Carnegiea</taxon>
    </lineage>
</organism>
<protein>
    <recommendedName>
        <fullName evidence="4">Reverse transcriptase domain-containing protein</fullName>
    </recommendedName>
</protein>
<sequence>MEEEESSRPRYSEAGGSEERISLSLKSIGRTLTGTQVPRSTHSPSNGQHQEGDRSKEYYPDTIEKCPRKDEDRVGRFHTAPRNILMEIKGNPMLSRLRPTATPAKFKNKNNYCEYHENYGHTTSEYRELKRALHELANQGQLNSFLRRGEGGDHNRCDLEGKKDDDDVNRNRQIIATIIGGINDKELNVIATRVLKPLVGPIMTFGPEDMHPLQTPHNDALVIQLKIVTAMARRILVDIGSSVDIITLECLKKLQYNEKDLEAIETSIVGVRG</sequence>
<evidence type="ECO:0008006" key="4">
    <source>
        <dbReference type="Google" id="ProtNLM"/>
    </source>
</evidence>
<feature type="compositionally biased region" description="Polar residues" evidence="1">
    <location>
        <begin position="30"/>
        <end position="49"/>
    </location>
</feature>
<dbReference type="EMBL" id="JAKOGI010002182">
    <property type="protein sequence ID" value="KAJ8422673.1"/>
    <property type="molecule type" value="Genomic_DNA"/>
</dbReference>
<dbReference type="AlphaFoldDB" id="A0A9Q1JKS1"/>
<dbReference type="OrthoDB" id="1752268at2759"/>
<feature type="compositionally biased region" description="Basic and acidic residues" evidence="1">
    <location>
        <begin position="1"/>
        <end position="21"/>
    </location>
</feature>
<dbReference type="PANTHER" id="PTHR33240:SF8">
    <property type="entry name" value="OS03G0439900 PROTEIN"/>
    <property type="match status" value="1"/>
</dbReference>
<reference evidence="2" key="1">
    <citation type="submission" date="2022-04" db="EMBL/GenBank/DDBJ databases">
        <title>Carnegiea gigantea Genome sequencing and assembly v2.</title>
        <authorList>
            <person name="Copetti D."/>
            <person name="Sanderson M.J."/>
            <person name="Burquez A."/>
            <person name="Wojciechowski M.F."/>
        </authorList>
    </citation>
    <scope>NUCLEOTIDE SEQUENCE</scope>
    <source>
        <strain evidence="2">SGP5-SGP5p</strain>
        <tissue evidence="2">Aerial part</tissue>
    </source>
</reference>
<feature type="region of interest" description="Disordered" evidence="1">
    <location>
        <begin position="1"/>
        <end position="74"/>
    </location>
</feature>
<proteinExistence type="predicted"/>
<evidence type="ECO:0000313" key="3">
    <source>
        <dbReference type="Proteomes" id="UP001153076"/>
    </source>
</evidence>